<dbReference type="RefSeq" id="WP_158018544.1">
    <property type="nucleotide sequence ID" value="NZ_CBCSKE010000003.1"/>
</dbReference>
<dbReference type="InterPro" id="IPR049790">
    <property type="entry name" value="Rv3655c/TadE"/>
</dbReference>
<protein>
    <recommendedName>
        <fullName evidence="3">Pilus biosynthesis protein TadE</fullName>
    </recommendedName>
</protein>
<dbReference type="Proteomes" id="UP000269998">
    <property type="component" value="Chromosome"/>
</dbReference>
<organism evidence="1 2">
    <name type="scientific">Mycobacterium basiliense</name>
    <dbReference type="NCBI Taxonomy" id="2094119"/>
    <lineage>
        <taxon>Bacteria</taxon>
        <taxon>Bacillati</taxon>
        <taxon>Actinomycetota</taxon>
        <taxon>Actinomycetes</taxon>
        <taxon>Mycobacteriales</taxon>
        <taxon>Mycobacteriaceae</taxon>
        <taxon>Mycobacterium</taxon>
    </lineage>
</organism>
<evidence type="ECO:0000313" key="1">
    <source>
        <dbReference type="EMBL" id="VDM90936.1"/>
    </source>
</evidence>
<dbReference type="NCBIfam" id="NF041390">
    <property type="entry name" value="TadE_Rv3655c"/>
    <property type="match status" value="1"/>
</dbReference>
<accession>A0A447GK96</accession>
<gene>
    <name evidence="1" type="ORF">MB901379_04546</name>
</gene>
<dbReference type="OrthoDB" id="4481209at2"/>
<name>A0A447GK96_9MYCO</name>
<reference evidence="2" key="1">
    <citation type="submission" date="2018-02" db="EMBL/GenBank/DDBJ databases">
        <authorList>
            <person name="Seth-Smith MB H."/>
            <person name="Seth-Smith H."/>
        </authorList>
    </citation>
    <scope>NUCLEOTIDE SEQUENCE [LARGE SCALE GENOMIC DNA]</scope>
</reference>
<sequence length="95" mass="9979">MAIATLVVVLGLCIAAITALSMQLRCIDAAREAARLAGRGDERLAVEIARRIAPPGAQIQLRRDGEFLVASVTTHSKILPHLEIAADAVAAAEPQ</sequence>
<evidence type="ECO:0000313" key="2">
    <source>
        <dbReference type="Proteomes" id="UP000269998"/>
    </source>
</evidence>
<evidence type="ECO:0008006" key="3">
    <source>
        <dbReference type="Google" id="ProtNLM"/>
    </source>
</evidence>
<dbReference type="AlphaFoldDB" id="A0A447GK96"/>
<keyword evidence="2" id="KW-1185">Reference proteome</keyword>
<dbReference type="EMBL" id="LR130759">
    <property type="protein sequence ID" value="VDM90936.1"/>
    <property type="molecule type" value="Genomic_DNA"/>
</dbReference>
<dbReference type="KEGG" id="mbai:MB901379_04546"/>
<proteinExistence type="predicted"/>